<accession>A0ABP3QM88</accession>
<dbReference type="InterPro" id="IPR050266">
    <property type="entry name" value="AB_hydrolase_sf"/>
</dbReference>
<dbReference type="Pfam" id="PF00561">
    <property type="entry name" value="Abhydrolase_1"/>
    <property type="match status" value="1"/>
</dbReference>
<evidence type="ECO:0000259" key="1">
    <source>
        <dbReference type="Pfam" id="PF00561"/>
    </source>
</evidence>
<reference evidence="3" key="1">
    <citation type="journal article" date="2019" name="Int. J. Syst. Evol. Microbiol.">
        <title>The Global Catalogue of Microorganisms (GCM) 10K type strain sequencing project: providing services to taxonomists for standard genome sequencing and annotation.</title>
        <authorList>
            <consortium name="The Broad Institute Genomics Platform"/>
            <consortium name="The Broad Institute Genome Sequencing Center for Infectious Disease"/>
            <person name="Wu L."/>
            <person name="Ma J."/>
        </authorList>
    </citation>
    <scope>NUCLEOTIDE SEQUENCE [LARGE SCALE GENOMIC DNA]</scope>
    <source>
        <strain evidence="3">JCM 15395</strain>
    </source>
</reference>
<comment type="caution">
    <text evidence="2">The sequence shown here is derived from an EMBL/GenBank/DDBJ whole genome shotgun (WGS) entry which is preliminary data.</text>
</comment>
<dbReference type="PRINTS" id="PR00111">
    <property type="entry name" value="ABHYDROLASE"/>
</dbReference>
<keyword evidence="3" id="KW-1185">Reference proteome</keyword>
<dbReference type="GO" id="GO:0016787">
    <property type="term" value="F:hydrolase activity"/>
    <property type="evidence" value="ECO:0007669"/>
    <property type="project" value="UniProtKB-KW"/>
</dbReference>
<dbReference type="RefSeq" id="WP_343810214.1">
    <property type="nucleotide sequence ID" value="NZ_BAAADS010000003.1"/>
</dbReference>
<keyword evidence="2" id="KW-0378">Hydrolase</keyword>
<dbReference type="InterPro" id="IPR000639">
    <property type="entry name" value="Epox_hydrolase-like"/>
</dbReference>
<evidence type="ECO:0000313" key="3">
    <source>
        <dbReference type="Proteomes" id="UP001500866"/>
    </source>
</evidence>
<dbReference type="Gene3D" id="3.40.50.1820">
    <property type="entry name" value="alpha/beta hydrolase"/>
    <property type="match status" value="1"/>
</dbReference>
<dbReference type="EMBL" id="BAAADS010000003">
    <property type="protein sequence ID" value="GAA0592829.1"/>
    <property type="molecule type" value="Genomic_DNA"/>
</dbReference>
<organism evidence="2 3">
    <name type="scientific">Virgibacillus siamensis</name>
    <dbReference type="NCBI Taxonomy" id="480071"/>
    <lineage>
        <taxon>Bacteria</taxon>
        <taxon>Bacillati</taxon>
        <taxon>Bacillota</taxon>
        <taxon>Bacilli</taxon>
        <taxon>Bacillales</taxon>
        <taxon>Bacillaceae</taxon>
        <taxon>Virgibacillus</taxon>
    </lineage>
</organism>
<dbReference type="PANTHER" id="PTHR43798:SF33">
    <property type="entry name" value="HYDROLASE, PUTATIVE (AFU_ORTHOLOGUE AFUA_2G14860)-RELATED"/>
    <property type="match status" value="1"/>
</dbReference>
<dbReference type="PRINTS" id="PR00412">
    <property type="entry name" value="EPOXHYDRLASE"/>
</dbReference>
<sequence length="273" mass="30428">MDKFFYEWGNRDHPTLVFMHGVGATGLSFGDLAQYLMSDFHVVSFDLPGHGGAAALDEEKSYRSTQMAKWIKEKLDLLGLSEIYLGGHSWGAHLALYVAGLYPESITGLVLLDGGYFQQNPDGESEDQVLKNVEAFHESVRFPSQEAFLESEKAESPRWSQEIEAAALDQVTEIDGEIRLVVSPFTAKAIIKGIDLEPTAKIFAKVQSPALLLRSTLPNELEGERQKAIKQLIEGVPQAKVQSILNTSHDIYRDAPEKVTAKIKEWIQLRLNE</sequence>
<evidence type="ECO:0000313" key="2">
    <source>
        <dbReference type="EMBL" id="GAA0592829.1"/>
    </source>
</evidence>
<dbReference type="InterPro" id="IPR000073">
    <property type="entry name" value="AB_hydrolase_1"/>
</dbReference>
<feature type="domain" description="AB hydrolase-1" evidence="1">
    <location>
        <begin position="14"/>
        <end position="134"/>
    </location>
</feature>
<name>A0ABP3QM88_9BACI</name>
<proteinExistence type="predicted"/>
<dbReference type="Proteomes" id="UP001500866">
    <property type="component" value="Unassembled WGS sequence"/>
</dbReference>
<dbReference type="SUPFAM" id="SSF53474">
    <property type="entry name" value="alpha/beta-Hydrolases"/>
    <property type="match status" value="1"/>
</dbReference>
<dbReference type="PANTHER" id="PTHR43798">
    <property type="entry name" value="MONOACYLGLYCEROL LIPASE"/>
    <property type="match status" value="1"/>
</dbReference>
<dbReference type="InterPro" id="IPR029058">
    <property type="entry name" value="AB_hydrolase_fold"/>
</dbReference>
<gene>
    <name evidence="2" type="ORF">GCM10009001_06150</name>
</gene>
<protein>
    <submittedName>
        <fullName evidence="2">Alpha/beta hydrolase</fullName>
    </submittedName>
</protein>